<dbReference type="Pfam" id="PF13546">
    <property type="entry name" value="DDE_5"/>
    <property type="match status" value="1"/>
</dbReference>
<accession>A0ABW0WJY0</accession>
<dbReference type="InterPro" id="IPR038721">
    <property type="entry name" value="IS701-like_DDE_dom"/>
</dbReference>
<gene>
    <name evidence="2" type="ORF">ACFP3J_24065</name>
</gene>
<dbReference type="EMBL" id="JBHSOE010000046">
    <property type="protein sequence ID" value="MFC5658543.1"/>
    <property type="molecule type" value="Genomic_DNA"/>
</dbReference>
<organism evidence="2 3">
    <name type="scientific">Streptomyces nogalater</name>
    <dbReference type="NCBI Taxonomy" id="38314"/>
    <lineage>
        <taxon>Bacteria</taxon>
        <taxon>Bacillati</taxon>
        <taxon>Actinomycetota</taxon>
        <taxon>Actinomycetes</taxon>
        <taxon>Kitasatosporales</taxon>
        <taxon>Streptomycetaceae</taxon>
        <taxon>Streptomyces</taxon>
    </lineage>
</organism>
<comment type="caution">
    <text evidence="2">The sequence shown here is derived from an EMBL/GenBank/DDBJ whole genome shotgun (WGS) entry which is preliminary data.</text>
</comment>
<feature type="domain" description="Transposase IS701-like DDE" evidence="1">
    <location>
        <begin position="2"/>
        <end position="41"/>
    </location>
</feature>
<proteinExistence type="predicted"/>
<protein>
    <submittedName>
        <fullName evidence="2">Transposase</fullName>
    </submittedName>
</protein>
<reference evidence="3" key="1">
    <citation type="journal article" date="2019" name="Int. J. Syst. Evol. Microbiol.">
        <title>The Global Catalogue of Microorganisms (GCM) 10K type strain sequencing project: providing services to taxonomists for standard genome sequencing and annotation.</title>
        <authorList>
            <consortium name="The Broad Institute Genomics Platform"/>
            <consortium name="The Broad Institute Genome Sequencing Center for Infectious Disease"/>
            <person name="Wu L."/>
            <person name="Ma J."/>
        </authorList>
    </citation>
    <scope>NUCLEOTIDE SEQUENCE [LARGE SCALE GENOMIC DNA]</scope>
    <source>
        <strain evidence="3">KCTC 5701</strain>
    </source>
</reference>
<evidence type="ECO:0000259" key="1">
    <source>
        <dbReference type="Pfam" id="PF13546"/>
    </source>
</evidence>
<evidence type="ECO:0000313" key="3">
    <source>
        <dbReference type="Proteomes" id="UP001596065"/>
    </source>
</evidence>
<dbReference type="Proteomes" id="UP001596065">
    <property type="component" value="Unassembled WGS sequence"/>
</dbReference>
<evidence type="ECO:0000313" key="2">
    <source>
        <dbReference type="EMBL" id="MFC5658543.1"/>
    </source>
</evidence>
<dbReference type="RefSeq" id="WP_344345772.1">
    <property type="nucleotide sequence ID" value="NZ_JBHSOE010000046.1"/>
</dbReference>
<sequence>MGHVEKWQPTLDMTDETRSWGIDVPLVVADRGYGDAAALRLVRKNAA</sequence>
<keyword evidence="3" id="KW-1185">Reference proteome</keyword>
<name>A0ABW0WJY0_STRNO</name>